<evidence type="ECO:0000313" key="2">
    <source>
        <dbReference type="Proteomes" id="UP001157156"/>
    </source>
</evidence>
<comment type="caution">
    <text evidence="1">The sequence shown here is derived from an EMBL/GenBank/DDBJ whole genome shotgun (WGS) entry which is preliminary data.</text>
</comment>
<keyword evidence="2" id="KW-1185">Reference proteome</keyword>
<organism evidence="1 2">
    <name type="scientific">Vibrio algivorus</name>
    <dbReference type="NCBI Taxonomy" id="1667024"/>
    <lineage>
        <taxon>Bacteria</taxon>
        <taxon>Pseudomonadati</taxon>
        <taxon>Pseudomonadota</taxon>
        <taxon>Gammaproteobacteria</taxon>
        <taxon>Vibrionales</taxon>
        <taxon>Vibrionaceae</taxon>
        <taxon>Vibrio</taxon>
    </lineage>
</organism>
<evidence type="ECO:0000313" key="1">
    <source>
        <dbReference type="EMBL" id="GLT14083.1"/>
    </source>
</evidence>
<gene>
    <name evidence="1" type="ORF">GCM10007931_10570</name>
</gene>
<protein>
    <submittedName>
        <fullName evidence="1">Uncharacterized protein</fullName>
    </submittedName>
</protein>
<reference evidence="2" key="1">
    <citation type="journal article" date="2019" name="Int. J. Syst. Evol. Microbiol.">
        <title>The Global Catalogue of Microorganisms (GCM) 10K type strain sequencing project: providing services to taxonomists for standard genome sequencing and annotation.</title>
        <authorList>
            <consortium name="The Broad Institute Genomics Platform"/>
            <consortium name="The Broad Institute Genome Sequencing Center for Infectious Disease"/>
            <person name="Wu L."/>
            <person name="Ma J."/>
        </authorList>
    </citation>
    <scope>NUCLEOTIDE SEQUENCE [LARGE SCALE GENOMIC DNA]</scope>
    <source>
        <strain evidence="2">NBRC 111146</strain>
    </source>
</reference>
<dbReference type="Proteomes" id="UP001157156">
    <property type="component" value="Unassembled WGS sequence"/>
</dbReference>
<name>A0ABQ6ELU7_9VIBR</name>
<proteinExistence type="predicted"/>
<accession>A0ABQ6ELU7</accession>
<dbReference type="EMBL" id="BSPV01000003">
    <property type="protein sequence ID" value="GLT14083.1"/>
    <property type="molecule type" value="Genomic_DNA"/>
</dbReference>
<sequence>MTLCSSITSFNDEKYNDNHIVVAPCVKHLIKVIQEACHWYFNLTNTKMA</sequence>